<dbReference type="InterPro" id="IPR032774">
    <property type="entry name" value="WG_beta_rep"/>
</dbReference>
<dbReference type="AlphaFoldDB" id="A0A494J5V4"/>
<reference evidence="2 4" key="1">
    <citation type="submission" date="2016-02" db="EMBL/GenBank/DDBJ databases">
        <authorList>
            <person name="Nicholson A.C."/>
            <person name="Humrighouse B.W."/>
            <person name="Loparev V."/>
            <person name="Emery B."/>
            <person name="Graziano J."/>
            <person name="McQuiston J.R."/>
        </authorList>
    </citation>
    <scope>NUCLEOTIDE SEQUENCE [LARGE SCALE GENOMIC DNA]</scope>
    <source>
        <strain evidence="2 4">E6809</strain>
    </source>
</reference>
<sequence>MRMRLILFLLFCFTLSFSQDLKPFKTDSLFGYKNENGQVIIKPQFQYATRFTYGYAIVAKNKKLGVINSNNDMLINYKYEFLQALDSLELLYGNRAKYFGEYYIGVIGLNDQIKIPNKYKFITKKNNLYIVTTEKSKVINKNEYGGMRTVENKYGLIDSNGKTILPCKYSYIAWKTPKLLDVSKNNHKSHALFDVNGKRLTNFRFMVFGDFTEGLAKARIKNKYGFVNEKGKIAIPITFDYCEEFKNGYSIITQGEKHGAIDKNGKIVIEPIFDYQTVKSKLLSQ</sequence>
<dbReference type="Proteomes" id="UP000189738">
    <property type="component" value="Chromosome"/>
</dbReference>
<dbReference type="PANTHER" id="PTHR37841:SF1">
    <property type="entry name" value="DUF3298 DOMAIN-CONTAINING PROTEIN"/>
    <property type="match status" value="1"/>
</dbReference>
<keyword evidence="1" id="KW-0732">Signal</keyword>
<dbReference type="EMBL" id="CP014339">
    <property type="protein sequence ID" value="AQX50766.1"/>
    <property type="molecule type" value="Genomic_DNA"/>
</dbReference>
<evidence type="ECO:0000256" key="1">
    <source>
        <dbReference type="SAM" id="SignalP"/>
    </source>
</evidence>
<dbReference type="Pfam" id="PF14903">
    <property type="entry name" value="WG_beta_rep"/>
    <property type="match status" value="4"/>
</dbReference>
<feature type="chain" id="PRO_5043193525" description="WG repeat-containing protein" evidence="1">
    <location>
        <begin position="19"/>
        <end position="285"/>
    </location>
</feature>
<evidence type="ECO:0008006" key="5">
    <source>
        <dbReference type="Google" id="ProtNLM"/>
    </source>
</evidence>
<dbReference type="PANTHER" id="PTHR37841">
    <property type="entry name" value="GLR2918 PROTEIN"/>
    <property type="match status" value="1"/>
</dbReference>
<evidence type="ECO:0000313" key="4">
    <source>
        <dbReference type="Proteomes" id="UP000189738"/>
    </source>
</evidence>
<evidence type="ECO:0000313" key="3">
    <source>
        <dbReference type="EMBL" id="OPB49329.1"/>
    </source>
</evidence>
<organism evidence="3">
    <name type="scientific">Elizabethkingia anophelis</name>
    <dbReference type="NCBI Taxonomy" id="1117645"/>
    <lineage>
        <taxon>Bacteria</taxon>
        <taxon>Pseudomonadati</taxon>
        <taxon>Bacteroidota</taxon>
        <taxon>Flavobacteriia</taxon>
        <taxon>Flavobacteriales</taxon>
        <taxon>Weeksellaceae</taxon>
        <taxon>Elizabethkingia</taxon>
    </lineage>
</organism>
<gene>
    <name evidence="2" type="ORF">AYC66_08790</name>
    <name evidence="3" type="ORF">BAY09_00925</name>
</gene>
<accession>A0A494J5V4</accession>
<evidence type="ECO:0000313" key="2">
    <source>
        <dbReference type="EMBL" id="AQX50766.1"/>
    </source>
</evidence>
<dbReference type="RefSeq" id="WP_078690649.1">
    <property type="nucleotide sequence ID" value="NZ_JAKRNY010000022.1"/>
</dbReference>
<dbReference type="EMBL" id="MAHS01000009">
    <property type="protein sequence ID" value="OPB49329.1"/>
    <property type="molecule type" value="Genomic_DNA"/>
</dbReference>
<proteinExistence type="predicted"/>
<reference evidence="3" key="2">
    <citation type="submission" date="2016-06" db="EMBL/GenBank/DDBJ databases">
        <authorList>
            <person name="Nicholson A.C."/>
        </authorList>
    </citation>
    <scope>NUCLEOTIDE SEQUENCE [LARGE SCALE GENOMIC DNA]</scope>
    <source>
        <strain evidence="3">E6809</strain>
    </source>
</reference>
<feature type="signal peptide" evidence="1">
    <location>
        <begin position="1"/>
        <end position="18"/>
    </location>
</feature>
<name>A0A494J5V4_9FLAO</name>
<protein>
    <recommendedName>
        <fullName evidence="5">WG repeat-containing protein</fullName>
    </recommendedName>
</protein>